<dbReference type="Gene3D" id="3.10.310.70">
    <property type="match status" value="1"/>
</dbReference>
<dbReference type="InterPro" id="IPR013108">
    <property type="entry name" value="Amidohydro_3"/>
</dbReference>
<dbReference type="SUPFAM" id="SSF51338">
    <property type="entry name" value="Composite domain of metallo-dependent hydrolases"/>
    <property type="match status" value="1"/>
</dbReference>
<dbReference type="InterPro" id="IPR032466">
    <property type="entry name" value="Metal_Hydrolase"/>
</dbReference>
<dbReference type="Gene3D" id="2.30.40.10">
    <property type="entry name" value="Urease, subunit C, domain 1"/>
    <property type="match status" value="1"/>
</dbReference>
<organism evidence="2 3">
    <name type="scientific">Pseudonocardia alni</name>
    <name type="common">Amycolata alni</name>
    <dbReference type="NCBI Taxonomy" id="33907"/>
    <lineage>
        <taxon>Bacteria</taxon>
        <taxon>Bacillati</taxon>
        <taxon>Actinomycetota</taxon>
        <taxon>Actinomycetes</taxon>
        <taxon>Pseudonocardiales</taxon>
        <taxon>Pseudonocardiaceae</taxon>
        <taxon>Pseudonocardia</taxon>
    </lineage>
</organism>
<keyword evidence="3" id="KW-1185">Reference proteome</keyword>
<dbReference type="Gene3D" id="3.20.20.140">
    <property type="entry name" value="Metal-dependent hydrolases"/>
    <property type="match status" value="1"/>
</dbReference>
<evidence type="ECO:0000313" key="3">
    <source>
        <dbReference type="Proteomes" id="UP000549695"/>
    </source>
</evidence>
<gene>
    <name evidence="2" type="ORF">HDA37_000085</name>
</gene>
<dbReference type="GeneID" id="98049930"/>
<dbReference type="Pfam" id="PF07969">
    <property type="entry name" value="Amidohydro_3"/>
    <property type="match status" value="1"/>
</dbReference>
<dbReference type="AlphaFoldDB" id="A0A852VV10"/>
<dbReference type="RefSeq" id="WP_253068928.1">
    <property type="nucleotide sequence ID" value="NZ_BAAAJZ010000011.1"/>
</dbReference>
<proteinExistence type="predicted"/>
<accession>A0A852VV10</accession>
<dbReference type="PANTHER" id="PTHR22642">
    <property type="entry name" value="IMIDAZOLONEPROPIONASE"/>
    <property type="match status" value="1"/>
</dbReference>
<feature type="domain" description="Amidohydrolase 3" evidence="1">
    <location>
        <begin position="57"/>
        <end position="510"/>
    </location>
</feature>
<sequence length="515" mass="53151">MPTGTVATGTVATDTVLLRSVRPLRPGCDGLGDPVDVLLAGGRVRAVGAGLDPGGAEVVGCDGRALLPGLWDHHVHMAQWALARRRLDVSGARSAADAVALVAARMATAPPAAGEVLVGFGFRDALWPDEAHRSLLDPVTGDTPVVLVSGDLHQGWLNGAALARFGHGGHPTGRIRESEFFAVVSPALQDAPTEVLDGFVADAVAAASARGVVGVVDFEAPWSLPDWRRRIAGGTTGLRVEASVWPDRLDDALATGLRSGDVVEGTGGLLTAGPLKVITDGSLNTRTAYCYDPYPAPPENPLEHPCGLLLVPPAQLRPLLARAHAAGLTAALHAIGDHANTLVLDAFAGTGARGRVEHAQLLTADDVPRFAGLGLVASVQPEHALDDRDVADRLWAGRTGRAFAFATLHRAGARLALGSDAPVAPLDPWIALAAAVHRTADDRDRWHPEQEIDRATALGASFGVVDGSAAAVVVGAPADLVLTDADPTSCDPATLRAMPVAATLVGGRFTHRAGV</sequence>
<dbReference type="SUPFAM" id="SSF51556">
    <property type="entry name" value="Metallo-dependent hydrolases"/>
    <property type="match status" value="1"/>
</dbReference>
<dbReference type="Proteomes" id="UP000549695">
    <property type="component" value="Unassembled WGS sequence"/>
</dbReference>
<reference evidence="2 3" key="1">
    <citation type="submission" date="2020-07" db="EMBL/GenBank/DDBJ databases">
        <title>Sequencing the genomes of 1000 actinobacteria strains.</title>
        <authorList>
            <person name="Klenk H.-P."/>
        </authorList>
    </citation>
    <scope>NUCLEOTIDE SEQUENCE [LARGE SCALE GENOMIC DNA]</scope>
    <source>
        <strain evidence="2 3">DSM 44749</strain>
    </source>
</reference>
<dbReference type="InterPro" id="IPR011059">
    <property type="entry name" value="Metal-dep_hydrolase_composite"/>
</dbReference>
<name>A0A852VV10_PSEA5</name>
<evidence type="ECO:0000259" key="1">
    <source>
        <dbReference type="Pfam" id="PF07969"/>
    </source>
</evidence>
<dbReference type="EMBL" id="JACCCZ010000001">
    <property type="protein sequence ID" value="NYF99799.1"/>
    <property type="molecule type" value="Genomic_DNA"/>
</dbReference>
<protein>
    <recommendedName>
        <fullName evidence="1">Amidohydrolase 3 domain-containing protein</fullName>
    </recommendedName>
</protein>
<dbReference type="PANTHER" id="PTHR22642:SF2">
    <property type="entry name" value="PROTEIN LONG AFTER FAR-RED 3"/>
    <property type="match status" value="1"/>
</dbReference>
<evidence type="ECO:0000313" key="2">
    <source>
        <dbReference type="EMBL" id="NYF99799.1"/>
    </source>
</evidence>
<dbReference type="GO" id="GO:0016810">
    <property type="term" value="F:hydrolase activity, acting on carbon-nitrogen (but not peptide) bonds"/>
    <property type="evidence" value="ECO:0007669"/>
    <property type="project" value="InterPro"/>
</dbReference>
<comment type="caution">
    <text evidence="2">The sequence shown here is derived from an EMBL/GenBank/DDBJ whole genome shotgun (WGS) entry which is preliminary data.</text>
</comment>